<dbReference type="InterPro" id="IPR001611">
    <property type="entry name" value="Leu-rich_rpt"/>
</dbReference>
<dbReference type="PANTHER" id="PTHR43628">
    <property type="entry name" value="ACTIVATOR OF C KINASE PROTEIN 1-RELATED"/>
    <property type="match status" value="1"/>
</dbReference>
<dbReference type="PROSITE" id="PS51450">
    <property type="entry name" value="LRR"/>
    <property type="match status" value="3"/>
</dbReference>
<evidence type="ECO:0000256" key="1">
    <source>
        <dbReference type="ARBA" id="ARBA00022614"/>
    </source>
</evidence>
<keyword evidence="1" id="KW-0433">Leucine-rich repeat</keyword>
<reference evidence="3 4" key="1">
    <citation type="journal article" date="2010" name="J. Bacteriol.">
        <title>The genome of the amoeba symbiont 'Candidatus Amoebophilus asiaticus' reveals common mechanisms for host cell interaction among amoeba-associated bacteria.</title>
        <authorList>
            <person name="Schmitz-Esser S."/>
            <person name="Tischler P."/>
            <person name="Arnold R."/>
            <person name="Montanaro J."/>
            <person name="Wagner M."/>
            <person name="Rattei T."/>
            <person name="Horn M."/>
        </authorList>
    </citation>
    <scope>NUCLEOTIDE SEQUENCE [LARGE SCALE GENOMIC DNA]</scope>
    <source>
        <strain evidence="3 4">5a2</strain>
    </source>
</reference>
<evidence type="ECO:0000313" key="3">
    <source>
        <dbReference type="EMBL" id="ACP20940.1"/>
    </source>
</evidence>
<dbReference type="InterPro" id="IPR011990">
    <property type="entry name" value="TPR-like_helical_dom_sf"/>
</dbReference>
<dbReference type="Pfam" id="PF08238">
    <property type="entry name" value="Sel1"/>
    <property type="match status" value="4"/>
</dbReference>
<dbReference type="Gene3D" id="1.25.40.10">
    <property type="entry name" value="Tetratricopeptide repeat domain"/>
    <property type="match status" value="2"/>
</dbReference>
<dbReference type="SMART" id="SM00369">
    <property type="entry name" value="LRR_TYP"/>
    <property type="match status" value="4"/>
</dbReference>
<keyword evidence="2" id="KW-0677">Repeat</keyword>
<dbReference type="InterPro" id="IPR025875">
    <property type="entry name" value="Leu-rich_rpt_4"/>
</dbReference>
<dbReference type="Proteomes" id="UP000001227">
    <property type="component" value="Chromosome"/>
</dbReference>
<accession>C3L4M2</accession>
<protein>
    <submittedName>
        <fullName evidence="3">Uncharacterized protein</fullName>
    </submittedName>
</protein>
<dbReference type="InterPro" id="IPR006597">
    <property type="entry name" value="Sel1-like"/>
</dbReference>
<dbReference type="AlphaFoldDB" id="C3L4M2"/>
<dbReference type="Pfam" id="PF13855">
    <property type="entry name" value="LRR_8"/>
    <property type="match status" value="1"/>
</dbReference>
<gene>
    <name evidence="3" type="ordered locus">Aasi_1627</name>
</gene>
<dbReference type="Gene3D" id="3.80.10.10">
    <property type="entry name" value="Ribonuclease Inhibitor"/>
    <property type="match status" value="1"/>
</dbReference>
<dbReference type="SMART" id="SM00364">
    <property type="entry name" value="LRR_BAC"/>
    <property type="match status" value="3"/>
</dbReference>
<dbReference type="Pfam" id="PF12799">
    <property type="entry name" value="LRR_4"/>
    <property type="match status" value="1"/>
</dbReference>
<proteinExistence type="predicted"/>
<dbReference type="InterPro" id="IPR052945">
    <property type="entry name" value="Mitotic_Regulator"/>
</dbReference>
<dbReference type="HOGENOM" id="CLU_423150_0_0_10"/>
<dbReference type="STRING" id="452471.Aasi_1627"/>
<keyword evidence="4" id="KW-1185">Reference proteome</keyword>
<dbReference type="EMBL" id="CP001102">
    <property type="protein sequence ID" value="ACP20940.1"/>
    <property type="molecule type" value="Genomic_DNA"/>
</dbReference>
<dbReference type="PANTHER" id="PTHR43628:SF1">
    <property type="entry name" value="CHITIN SYNTHASE REGULATORY FACTOR 2-RELATED"/>
    <property type="match status" value="1"/>
</dbReference>
<name>C3L4M2_AMOA5</name>
<dbReference type="eggNOG" id="COG4886">
    <property type="taxonomic scope" value="Bacteria"/>
</dbReference>
<dbReference type="KEGG" id="aas:Aasi_1627"/>
<sequence length="647" mass="75277">MYNSFRQNTKVVIHLLLILLLLESCKENNIPRPNTEEKKNKTSLEPNIVPIDGTTPNESVALISFHNINSSPPIAYNKYSNTSSVHLECDQSPSNYCYPKQNLSAVQKEEKHITEKELYEQYITGIRYYNTKDYQEAYEIFKEVAEQGYAKAQHKIGIMYMDGEYVEKDATIALGYLKKASEQGDKYAKESLWLLKYTLKEEKIRKNRAIAEHNYKLGMQFYYDDQEKDEAKAAECFTIAAKKGHNKAQYELGLLFFKGEGVSKNNQKAMKWLRRASKQGNREAKEKLHILALLVNLTINSSQDSWKKLFVNIGASEYWRMLLINPCKIDINSDMLKYSGFYSIETPDNIMAGIFHYINCHQLSMRSLHLQGRDIRLAPYINQCTSLEELSLTFNNLSRLPAYFSTLLTGLKKLNLSNNKFEEFPVCIERLTNLCELDLSCNRITFLPYSIDKLKHLRKLDISSNRLQTLPSSILNNDVSLKISVTQNPWLTKKELCPISLLAAKNIMYSKLPYSLQTLCANTILLYIKKSKADLRLSRPRKMWQDIINKLLCIEEDQLTIPSFVEEEIYTKLPKELSPRELPVLIKKEYEKKIDPLIIFFEKMNDQEVPFYVSNIMCTPSDINRVFEQYKKRDLPLFYLQKYLKSK</sequence>
<evidence type="ECO:0000313" key="4">
    <source>
        <dbReference type="Proteomes" id="UP000001227"/>
    </source>
</evidence>
<dbReference type="InterPro" id="IPR032675">
    <property type="entry name" value="LRR_dom_sf"/>
</dbReference>
<dbReference type="SUPFAM" id="SSF52058">
    <property type="entry name" value="L domain-like"/>
    <property type="match status" value="1"/>
</dbReference>
<dbReference type="InterPro" id="IPR003591">
    <property type="entry name" value="Leu-rich_rpt_typical-subtyp"/>
</dbReference>
<evidence type="ECO:0000256" key="2">
    <source>
        <dbReference type="ARBA" id="ARBA00022737"/>
    </source>
</evidence>
<dbReference type="SUPFAM" id="SSF81901">
    <property type="entry name" value="HCP-like"/>
    <property type="match status" value="1"/>
</dbReference>
<dbReference type="eggNOG" id="COG0790">
    <property type="taxonomic scope" value="Bacteria"/>
</dbReference>
<dbReference type="SMART" id="SM00671">
    <property type="entry name" value="SEL1"/>
    <property type="match status" value="4"/>
</dbReference>
<organism evidence="3 4">
    <name type="scientific">Amoebophilus asiaticus (strain 5a2)</name>
    <dbReference type="NCBI Taxonomy" id="452471"/>
    <lineage>
        <taxon>Bacteria</taxon>
        <taxon>Pseudomonadati</taxon>
        <taxon>Bacteroidota</taxon>
        <taxon>Cytophagia</taxon>
        <taxon>Cytophagales</taxon>
        <taxon>Amoebophilaceae</taxon>
        <taxon>Candidatus Amoebophilus</taxon>
    </lineage>
</organism>